<proteinExistence type="predicted"/>
<feature type="transmembrane region" description="Helical" evidence="1">
    <location>
        <begin position="65"/>
        <end position="84"/>
    </location>
</feature>
<dbReference type="OrthoDB" id="47652at2"/>
<sequence length="104" mass="11910">MFAIGNIVKGIAVVLDWVTTLYLWIVIISALISWLNPDPYNPIVRTLRSLTEPVYYRIRSALPFVYSYGLDLSPIVVILALKFLDYAVIQNLYQFAARLNNTPF</sequence>
<evidence type="ECO:0000313" key="3">
    <source>
        <dbReference type="Proteomes" id="UP000186469"/>
    </source>
</evidence>
<accession>A0A1M7TI49</accession>
<dbReference type="RefSeq" id="WP_072697712.1">
    <property type="nucleotide sequence ID" value="NZ_FRDI01000012.1"/>
</dbReference>
<evidence type="ECO:0000313" key="2">
    <source>
        <dbReference type="EMBL" id="SHN70390.1"/>
    </source>
</evidence>
<dbReference type="GO" id="GO:0016020">
    <property type="term" value="C:membrane"/>
    <property type="evidence" value="ECO:0007669"/>
    <property type="project" value="InterPro"/>
</dbReference>
<dbReference type="InterPro" id="IPR003425">
    <property type="entry name" value="CCB3/YggT"/>
</dbReference>
<keyword evidence="1" id="KW-0472">Membrane</keyword>
<gene>
    <name evidence="2" type="ORF">SAMN02745728_02037</name>
</gene>
<reference evidence="2 3" key="1">
    <citation type="submission" date="2016-12" db="EMBL/GenBank/DDBJ databases">
        <authorList>
            <person name="Song W.-J."/>
            <person name="Kurnit D.M."/>
        </authorList>
    </citation>
    <scope>NUCLEOTIDE SEQUENCE [LARGE SCALE GENOMIC DNA]</scope>
    <source>
        <strain evidence="2 3">DSM 11393</strain>
    </source>
</reference>
<evidence type="ECO:0000256" key="1">
    <source>
        <dbReference type="SAM" id="Phobius"/>
    </source>
</evidence>
<organism evidence="2 3">
    <name type="scientific">Desulfovibrio litoralis DSM 11393</name>
    <dbReference type="NCBI Taxonomy" id="1121455"/>
    <lineage>
        <taxon>Bacteria</taxon>
        <taxon>Pseudomonadati</taxon>
        <taxon>Thermodesulfobacteriota</taxon>
        <taxon>Desulfovibrionia</taxon>
        <taxon>Desulfovibrionales</taxon>
        <taxon>Desulfovibrionaceae</taxon>
        <taxon>Desulfovibrio</taxon>
    </lineage>
</organism>
<name>A0A1M7TI49_9BACT</name>
<dbReference type="EMBL" id="FRDI01000012">
    <property type="protein sequence ID" value="SHN70390.1"/>
    <property type="molecule type" value="Genomic_DNA"/>
</dbReference>
<keyword evidence="3" id="KW-1185">Reference proteome</keyword>
<keyword evidence="1" id="KW-0812">Transmembrane</keyword>
<feature type="transmembrane region" description="Helical" evidence="1">
    <location>
        <begin position="12"/>
        <end position="35"/>
    </location>
</feature>
<dbReference type="AlphaFoldDB" id="A0A1M7TI49"/>
<dbReference type="Pfam" id="PF02325">
    <property type="entry name" value="CCB3_YggT"/>
    <property type="match status" value="1"/>
</dbReference>
<keyword evidence="1" id="KW-1133">Transmembrane helix</keyword>
<protein>
    <submittedName>
        <fullName evidence="2">YggT family protein</fullName>
    </submittedName>
</protein>
<dbReference type="Proteomes" id="UP000186469">
    <property type="component" value="Unassembled WGS sequence"/>
</dbReference>
<dbReference type="STRING" id="1121455.SAMN02745728_02037"/>